<dbReference type="KEGG" id="orp:MOP44_14575"/>
<dbReference type="AlphaFoldDB" id="A0A9J7BH17"/>
<keyword evidence="3" id="KW-1185">Reference proteome</keyword>
<name>A0A9J7BH17_9BACT</name>
<evidence type="ECO:0000313" key="2">
    <source>
        <dbReference type="EMBL" id="UWZ81809.1"/>
    </source>
</evidence>
<reference evidence="2" key="1">
    <citation type="submission" date="2021-04" db="EMBL/GenBank/DDBJ databases">
        <title>Phylogenetic analysis of Acidobacteriaceae.</title>
        <authorList>
            <person name="Qiu L."/>
            <person name="Zhang Q."/>
        </authorList>
    </citation>
    <scope>NUCLEOTIDE SEQUENCE</scope>
    <source>
        <strain evidence="2">DSM 25168</strain>
    </source>
</reference>
<dbReference type="EMBL" id="CP093313">
    <property type="protein sequence ID" value="UWZ81809.1"/>
    <property type="molecule type" value="Genomic_DNA"/>
</dbReference>
<accession>A0A9J7BH17</accession>
<organism evidence="2 3">
    <name type="scientific">Occallatibacter riparius</name>
    <dbReference type="NCBI Taxonomy" id="1002689"/>
    <lineage>
        <taxon>Bacteria</taxon>
        <taxon>Pseudomonadati</taxon>
        <taxon>Acidobacteriota</taxon>
        <taxon>Terriglobia</taxon>
        <taxon>Terriglobales</taxon>
        <taxon>Acidobacteriaceae</taxon>
        <taxon>Occallatibacter</taxon>
    </lineage>
</organism>
<evidence type="ECO:0000259" key="1">
    <source>
        <dbReference type="Pfam" id="PF08878"/>
    </source>
</evidence>
<protein>
    <submittedName>
        <fullName evidence="2">DUF1837 domain-containing protein</fullName>
    </submittedName>
</protein>
<dbReference type="RefSeq" id="WP_260790720.1">
    <property type="nucleotide sequence ID" value="NZ_CP093313.1"/>
</dbReference>
<evidence type="ECO:0000313" key="3">
    <source>
        <dbReference type="Proteomes" id="UP001059380"/>
    </source>
</evidence>
<proteinExistence type="predicted"/>
<dbReference type="Proteomes" id="UP001059380">
    <property type="component" value="Chromosome"/>
</dbReference>
<gene>
    <name evidence="2" type="ORF">MOP44_14575</name>
</gene>
<sequence>MPSDLFSKWLEPGSPSGTGIDYFVEKNNGQKIGLDLLKPLMADHFVGEATVLKLGGYEKASAVIKNSLPTNKRTQSGDLGELLATEYVNSQTEFTVPIKKLKWKSDRQMPMHGNDVLGLNYTSNPRRILKCECKSRNQFGDSAVTEASNGLDGFDGRPNPSTLAFITKRLFEENRDDEAKMWSELQTKDPLPSKNLTQMVFALGGNDPTPSLAKCPKAKVKGIQRQHAAIRLSAYADFMKAVYTVDGK</sequence>
<feature type="domain" description="Anti-bacteriophage protein A/HamA C-terminal" evidence="1">
    <location>
        <begin position="20"/>
        <end position="243"/>
    </location>
</feature>
<dbReference type="Pfam" id="PF08878">
    <property type="entry name" value="HamA"/>
    <property type="match status" value="1"/>
</dbReference>
<dbReference type="InterPro" id="IPR014976">
    <property type="entry name" value="AbpA_HamA_C"/>
</dbReference>